<comment type="caution">
    <text evidence="1">The sequence shown here is derived from an EMBL/GenBank/DDBJ whole genome shotgun (WGS) entry which is preliminary data.</text>
</comment>
<reference evidence="1" key="1">
    <citation type="submission" date="2020-12" db="EMBL/GenBank/DDBJ databases">
        <title>Metabolic potential, ecology and presence of endohyphal bacteria is reflected in genomic diversity of Mucoromycotina.</title>
        <authorList>
            <person name="Muszewska A."/>
            <person name="Okrasinska A."/>
            <person name="Steczkiewicz K."/>
            <person name="Drgas O."/>
            <person name="Orlowska M."/>
            <person name="Perlinska-Lenart U."/>
            <person name="Aleksandrzak-Piekarczyk T."/>
            <person name="Szatraj K."/>
            <person name="Zielenkiewicz U."/>
            <person name="Pilsyk S."/>
            <person name="Malc E."/>
            <person name="Mieczkowski P."/>
            <person name="Kruszewska J.S."/>
            <person name="Biernat P."/>
            <person name="Pawlowska J."/>
        </authorList>
    </citation>
    <scope>NUCLEOTIDE SEQUENCE</scope>
    <source>
        <strain evidence="1">WA0000067209</strain>
    </source>
</reference>
<dbReference type="Proteomes" id="UP000654370">
    <property type="component" value="Unassembled WGS sequence"/>
</dbReference>
<proteinExistence type="predicted"/>
<keyword evidence="2" id="KW-1185">Reference proteome</keyword>
<sequence>MNNPSPRLIIFHNILIQESSSREAMTECHRWPSLLTPLASQSKLYTESTIVFPSLSINLSTEQLAFCQYARKRRKTLDDHLELKIKSGIPCRSYSRKWNTMTFYRDPNPEY</sequence>
<gene>
    <name evidence="1" type="ORF">INT43_001738</name>
</gene>
<dbReference type="EMBL" id="JAEPQZ010000007">
    <property type="protein sequence ID" value="KAG2178892.1"/>
    <property type="molecule type" value="Genomic_DNA"/>
</dbReference>
<name>A0A8H7PRE4_MORIS</name>
<protein>
    <submittedName>
        <fullName evidence="1">Uncharacterized protein</fullName>
    </submittedName>
</protein>
<evidence type="ECO:0000313" key="1">
    <source>
        <dbReference type="EMBL" id="KAG2178892.1"/>
    </source>
</evidence>
<dbReference type="AlphaFoldDB" id="A0A8H7PRE4"/>
<organism evidence="1 2">
    <name type="scientific">Mortierella isabellina</name>
    <name type="common">Filamentous fungus</name>
    <name type="synonym">Umbelopsis isabellina</name>
    <dbReference type="NCBI Taxonomy" id="91625"/>
    <lineage>
        <taxon>Eukaryota</taxon>
        <taxon>Fungi</taxon>
        <taxon>Fungi incertae sedis</taxon>
        <taxon>Mucoromycota</taxon>
        <taxon>Mucoromycotina</taxon>
        <taxon>Umbelopsidomycetes</taxon>
        <taxon>Umbelopsidales</taxon>
        <taxon>Umbelopsidaceae</taxon>
        <taxon>Umbelopsis</taxon>
    </lineage>
</organism>
<evidence type="ECO:0000313" key="2">
    <source>
        <dbReference type="Proteomes" id="UP000654370"/>
    </source>
</evidence>
<accession>A0A8H7PRE4</accession>